<evidence type="ECO:0000256" key="5">
    <source>
        <dbReference type="ARBA" id="ARBA00023004"/>
    </source>
</evidence>
<dbReference type="AlphaFoldDB" id="I1X4F6"/>
<keyword evidence="3 6" id="KW-0479">Metal-binding</keyword>
<keyword evidence="2 6" id="KW-0349">Heme</keyword>
<keyword evidence="5 6" id="KW-0408">Iron</keyword>
<sequence length="331" mass="35252">MFLSAFGGAALLLGVAYGVTTRQYRDAEIDTLEKTVARLEASRAAEDGRVDEEINAALAELSTREAEFSDRIAKLEAALGAAEDRAEAAEASAAAAVTQVAAAPVEDTEAPAETTEAVGDFGDAENGAEIFAQCSACHSVGQGAKDRVGPHLNGIFGRRAGSHEGFRYSEDMAMLGNDGLTWTLETLNAYMENPKALVSRTRMNFDGLQDPGDRADVLAYLRTFSDDPSNIPEAAPTAVAAARDVGPEILAIQGDPEYGEYLSSECTTCHQASGADDGIPSITLWPEEDFVVAMHAYKDKLRPHPVMQMLAGRLNNEEIAALAAYFAQLEE</sequence>
<dbReference type="InterPro" id="IPR009056">
    <property type="entry name" value="Cyt_c-like_dom"/>
</dbReference>
<keyword evidence="1" id="KW-0813">Transport</keyword>
<proteinExistence type="predicted"/>
<dbReference type="Gene3D" id="1.10.760.10">
    <property type="entry name" value="Cytochrome c-like domain"/>
    <property type="match status" value="2"/>
</dbReference>
<dbReference type="InterPro" id="IPR036909">
    <property type="entry name" value="Cyt_c-like_dom_sf"/>
</dbReference>
<evidence type="ECO:0000259" key="8">
    <source>
        <dbReference type="PROSITE" id="PS51007"/>
    </source>
</evidence>
<dbReference type="GO" id="GO:0020037">
    <property type="term" value="F:heme binding"/>
    <property type="evidence" value="ECO:0007669"/>
    <property type="project" value="InterPro"/>
</dbReference>
<dbReference type="PRINTS" id="PR00604">
    <property type="entry name" value="CYTCHRMECIAB"/>
</dbReference>
<gene>
    <name evidence="9" type="primary">soxE</name>
    <name evidence="9" type="ORF">ws101A12_0013</name>
</gene>
<keyword evidence="4" id="KW-0249">Electron transport</keyword>
<dbReference type="EMBL" id="JQ256780">
    <property type="protein sequence ID" value="AFI78381.1"/>
    <property type="molecule type" value="Genomic_DNA"/>
</dbReference>
<reference evidence="9" key="1">
    <citation type="journal article" date="2012" name="ISME J.">
        <title>Roseobacter clade bacteria are abundant in coastal sediments and encode a novel combination of sulfur oxidation genes.</title>
        <authorList>
            <person name="Lenk S."/>
            <person name="Moraru C."/>
            <person name="Hahnke S."/>
            <person name="Arnds J."/>
            <person name="Richter M."/>
            <person name="Kube M."/>
            <person name="Reinhardt R."/>
            <person name="Brinkhoff T."/>
            <person name="Harder J."/>
            <person name="Amann R."/>
            <person name="Mussmann M."/>
        </authorList>
    </citation>
    <scope>NUCLEOTIDE SEQUENCE</scope>
</reference>
<feature type="domain" description="Cytochrome c" evidence="8">
    <location>
        <begin position="254"/>
        <end position="330"/>
    </location>
</feature>
<dbReference type="PANTHER" id="PTHR11961">
    <property type="entry name" value="CYTOCHROME C"/>
    <property type="match status" value="1"/>
</dbReference>
<keyword evidence="7" id="KW-0175">Coiled coil</keyword>
<accession>I1X4F6</accession>
<evidence type="ECO:0000256" key="6">
    <source>
        <dbReference type="PROSITE-ProRule" id="PRU00433"/>
    </source>
</evidence>
<evidence type="ECO:0000256" key="4">
    <source>
        <dbReference type="ARBA" id="ARBA00022982"/>
    </source>
</evidence>
<dbReference type="GO" id="GO:0046872">
    <property type="term" value="F:metal ion binding"/>
    <property type="evidence" value="ECO:0007669"/>
    <property type="project" value="UniProtKB-KW"/>
</dbReference>
<organism evidence="9">
    <name type="scientific">uncultured bacterium ws101A12</name>
    <dbReference type="NCBI Taxonomy" id="1131826"/>
    <lineage>
        <taxon>Bacteria</taxon>
        <taxon>environmental samples</taxon>
    </lineage>
</organism>
<dbReference type="InterPro" id="IPR002327">
    <property type="entry name" value="Cyt_c_1A/1B"/>
</dbReference>
<dbReference type="GO" id="GO:0009055">
    <property type="term" value="F:electron transfer activity"/>
    <property type="evidence" value="ECO:0007669"/>
    <property type="project" value="InterPro"/>
</dbReference>
<evidence type="ECO:0000256" key="3">
    <source>
        <dbReference type="ARBA" id="ARBA00022723"/>
    </source>
</evidence>
<feature type="coiled-coil region" evidence="7">
    <location>
        <begin position="58"/>
        <end position="92"/>
    </location>
</feature>
<dbReference type="SUPFAM" id="SSF46626">
    <property type="entry name" value="Cytochrome c"/>
    <property type="match status" value="2"/>
</dbReference>
<name>I1X4F6_9BACT</name>
<evidence type="ECO:0000256" key="7">
    <source>
        <dbReference type="SAM" id="Coils"/>
    </source>
</evidence>
<dbReference type="PROSITE" id="PS51007">
    <property type="entry name" value="CYTC"/>
    <property type="match status" value="2"/>
</dbReference>
<protein>
    <submittedName>
        <fullName evidence="9">Sulfur/thiosulfate oxidation protein SoxE</fullName>
    </submittedName>
</protein>
<evidence type="ECO:0000256" key="1">
    <source>
        <dbReference type="ARBA" id="ARBA00022448"/>
    </source>
</evidence>
<dbReference type="Pfam" id="PF00034">
    <property type="entry name" value="Cytochrom_C"/>
    <property type="match status" value="1"/>
</dbReference>
<feature type="domain" description="Cytochrome c" evidence="8">
    <location>
        <begin position="122"/>
        <end position="225"/>
    </location>
</feature>
<evidence type="ECO:0000256" key="2">
    <source>
        <dbReference type="ARBA" id="ARBA00022617"/>
    </source>
</evidence>
<evidence type="ECO:0000313" key="9">
    <source>
        <dbReference type="EMBL" id="AFI78381.1"/>
    </source>
</evidence>